<feature type="transmembrane region" description="Helical" evidence="16">
    <location>
        <begin position="549"/>
        <end position="570"/>
    </location>
</feature>
<evidence type="ECO:0000256" key="8">
    <source>
        <dbReference type="ARBA" id="ARBA00023170"/>
    </source>
</evidence>
<organism evidence="20 21">
    <name type="scientific">Acrobeloides nanus</name>
    <dbReference type="NCBI Taxonomy" id="290746"/>
    <lineage>
        <taxon>Eukaryota</taxon>
        <taxon>Metazoa</taxon>
        <taxon>Ecdysozoa</taxon>
        <taxon>Nematoda</taxon>
        <taxon>Chromadorea</taxon>
        <taxon>Rhabditida</taxon>
        <taxon>Tylenchina</taxon>
        <taxon>Cephalobomorpha</taxon>
        <taxon>Cephaloboidea</taxon>
        <taxon>Cephalobidae</taxon>
        <taxon>Acrobeloides</taxon>
    </lineage>
</organism>
<dbReference type="SMART" id="SM00220">
    <property type="entry name" value="S_TKc"/>
    <property type="match status" value="1"/>
</dbReference>
<keyword evidence="8" id="KW-0675">Receptor</keyword>
<keyword evidence="6 16" id="KW-1133">Transmembrane helix</keyword>
<dbReference type="GO" id="GO:0001653">
    <property type="term" value="F:peptide receptor activity"/>
    <property type="evidence" value="ECO:0007669"/>
    <property type="project" value="TreeGrafter"/>
</dbReference>
<keyword evidence="17" id="KW-0732">Signal</keyword>
<dbReference type="Proteomes" id="UP000887540">
    <property type="component" value="Unplaced"/>
</dbReference>
<feature type="signal peptide" evidence="17">
    <location>
        <begin position="1"/>
        <end position="15"/>
    </location>
</feature>
<dbReference type="InterPro" id="IPR050401">
    <property type="entry name" value="Cyclic_nucleotide_synthase"/>
</dbReference>
<keyword evidence="4 16" id="KW-0812">Transmembrane</keyword>
<feature type="domain" description="Protein kinase" evidence="18">
    <location>
        <begin position="599"/>
        <end position="883"/>
    </location>
</feature>
<dbReference type="GO" id="GO:0004016">
    <property type="term" value="F:adenylate cyclase activity"/>
    <property type="evidence" value="ECO:0007669"/>
    <property type="project" value="TreeGrafter"/>
</dbReference>
<keyword evidence="9" id="KW-0325">Glycoprotein</keyword>
<dbReference type="CDD" id="cd06370">
    <property type="entry name" value="PBP1_SAP_GC-like"/>
    <property type="match status" value="1"/>
</dbReference>
<name>A0A914DHB5_9BILA</name>
<evidence type="ECO:0000313" key="21">
    <source>
        <dbReference type="WBParaSite" id="ACRNAN_scaffold27.g27293.t1"/>
    </source>
</evidence>
<feature type="region of interest" description="Disordered" evidence="15">
    <location>
        <begin position="1417"/>
        <end position="1457"/>
    </location>
</feature>
<feature type="transmembrane region" description="Helical" evidence="16">
    <location>
        <begin position="672"/>
        <end position="691"/>
    </location>
</feature>
<dbReference type="GO" id="GO:0004672">
    <property type="term" value="F:protein kinase activity"/>
    <property type="evidence" value="ECO:0007669"/>
    <property type="project" value="InterPro"/>
</dbReference>
<comment type="subcellular location">
    <subcellularLocation>
        <location evidence="2">Membrane</location>
        <topology evidence="2">Single-pass type I membrane protein</topology>
    </subcellularLocation>
</comment>
<dbReference type="SUPFAM" id="SSF56112">
    <property type="entry name" value="Protein kinase-like (PK-like)"/>
    <property type="match status" value="1"/>
</dbReference>
<feature type="compositionally biased region" description="Low complexity" evidence="15">
    <location>
        <begin position="1440"/>
        <end position="1449"/>
    </location>
</feature>
<dbReference type="WBParaSite" id="ACRNAN_scaffold27.g27293.t1">
    <property type="protein sequence ID" value="ACRNAN_scaffold27.g27293.t1"/>
    <property type="gene ID" value="ACRNAN_scaffold27.g27293"/>
</dbReference>
<evidence type="ECO:0000256" key="10">
    <source>
        <dbReference type="ARBA" id="ARBA00023239"/>
    </source>
</evidence>
<feature type="coiled-coil region" evidence="14">
    <location>
        <begin position="895"/>
        <end position="933"/>
    </location>
</feature>
<dbReference type="InterPro" id="IPR001054">
    <property type="entry name" value="A/G_cyclase"/>
</dbReference>
<reference evidence="21" key="1">
    <citation type="submission" date="2022-11" db="UniProtKB">
        <authorList>
            <consortium name="WormBaseParasite"/>
        </authorList>
    </citation>
    <scope>IDENTIFICATION</scope>
</reference>
<evidence type="ECO:0000256" key="11">
    <source>
        <dbReference type="ARBA" id="ARBA00023293"/>
    </source>
</evidence>
<dbReference type="InterPro" id="IPR011009">
    <property type="entry name" value="Kinase-like_dom_sf"/>
</dbReference>
<dbReference type="PROSITE" id="PS50011">
    <property type="entry name" value="PROTEIN_KINASE_DOM"/>
    <property type="match status" value="1"/>
</dbReference>
<dbReference type="GO" id="GO:0035556">
    <property type="term" value="P:intracellular signal transduction"/>
    <property type="evidence" value="ECO:0007669"/>
    <property type="project" value="InterPro"/>
</dbReference>
<evidence type="ECO:0000256" key="12">
    <source>
        <dbReference type="RuleBase" id="RU000405"/>
    </source>
</evidence>
<evidence type="ECO:0000256" key="1">
    <source>
        <dbReference type="ARBA" id="ARBA00001436"/>
    </source>
</evidence>
<keyword evidence="14" id="KW-0175">Coiled coil</keyword>
<keyword evidence="10 12" id="KW-0456">Lyase</keyword>
<dbReference type="GO" id="GO:0005886">
    <property type="term" value="C:plasma membrane"/>
    <property type="evidence" value="ECO:0007669"/>
    <property type="project" value="TreeGrafter"/>
</dbReference>
<dbReference type="EC" id="4.6.1.2" evidence="3 13"/>
<dbReference type="InterPro" id="IPR000719">
    <property type="entry name" value="Prot_kinase_dom"/>
</dbReference>
<dbReference type="Gene3D" id="3.40.50.2300">
    <property type="match status" value="2"/>
</dbReference>
<keyword evidence="20" id="KW-1185">Reference proteome</keyword>
<evidence type="ECO:0000256" key="15">
    <source>
        <dbReference type="SAM" id="MobiDB-lite"/>
    </source>
</evidence>
<evidence type="ECO:0000259" key="18">
    <source>
        <dbReference type="PROSITE" id="PS50011"/>
    </source>
</evidence>
<dbReference type="Gene3D" id="1.10.510.10">
    <property type="entry name" value="Transferase(Phosphotransferase) domain 1"/>
    <property type="match status" value="1"/>
</dbReference>
<dbReference type="InterPro" id="IPR018297">
    <property type="entry name" value="A/G_cyclase_CS"/>
</dbReference>
<evidence type="ECO:0000256" key="3">
    <source>
        <dbReference type="ARBA" id="ARBA00012202"/>
    </source>
</evidence>
<dbReference type="Pfam" id="PF07714">
    <property type="entry name" value="PK_Tyr_Ser-Thr"/>
    <property type="match status" value="1"/>
</dbReference>
<keyword evidence="7 16" id="KW-0472">Membrane</keyword>
<evidence type="ECO:0000256" key="16">
    <source>
        <dbReference type="SAM" id="Phobius"/>
    </source>
</evidence>
<feature type="chain" id="PRO_5037504028" description="Guanylate cyclase" evidence="17">
    <location>
        <begin position="16"/>
        <end position="1569"/>
    </location>
</feature>
<evidence type="ECO:0000256" key="6">
    <source>
        <dbReference type="ARBA" id="ARBA00022989"/>
    </source>
</evidence>
<dbReference type="SUPFAM" id="SSF53822">
    <property type="entry name" value="Periplasmic binding protein-like I"/>
    <property type="match status" value="1"/>
</dbReference>
<protein>
    <recommendedName>
        <fullName evidence="3 13">Guanylate cyclase</fullName>
        <ecNumber evidence="3 13">4.6.1.2</ecNumber>
    </recommendedName>
</protein>
<dbReference type="GO" id="GO:0005524">
    <property type="term" value="F:ATP binding"/>
    <property type="evidence" value="ECO:0007669"/>
    <property type="project" value="InterPro"/>
</dbReference>
<evidence type="ECO:0000256" key="14">
    <source>
        <dbReference type="SAM" id="Coils"/>
    </source>
</evidence>
<dbReference type="Gene3D" id="3.30.70.1230">
    <property type="entry name" value="Nucleotide cyclase"/>
    <property type="match status" value="1"/>
</dbReference>
<evidence type="ECO:0000313" key="20">
    <source>
        <dbReference type="Proteomes" id="UP000887540"/>
    </source>
</evidence>
<dbReference type="PANTHER" id="PTHR11920">
    <property type="entry name" value="GUANYLYL CYCLASE"/>
    <property type="match status" value="1"/>
</dbReference>
<dbReference type="FunFam" id="3.30.70.1230:FF:000044">
    <property type="entry name" value="Guanylate cyclase"/>
    <property type="match status" value="1"/>
</dbReference>
<dbReference type="GO" id="GO:0007168">
    <property type="term" value="P:receptor guanylyl cyclase signaling pathway"/>
    <property type="evidence" value="ECO:0007669"/>
    <property type="project" value="TreeGrafter"/>
</dbReference>
<keyword evidence="11 13" id="KW-0141">cGMP biosynthesis</keyword>
<accession>A0A914DHB5</accession>
<evidence type="ECO:0000256" key="4">
    <source>
        <dbReference type="ARBA" id="ARBA00022692"/>
    </source>
</evidence>
<dbReference type="PROSITE" id="PS50125">
    <property type="entry name" value="GUANYLATE_CYCLASE_2"/>
    <property type="match status" value="1"/>
</dbReference>
<dbReference type="InterPro" id="IPR001245">
    <property type="entry name" value="Ser-Thr/Tyr_kinase_cat_dom"/>
</dbReference>
<evidence type="ECO:0000256" key="2">
    <source>
        <dbReference type="ARBA" id="ARBA00004479"/>
    </source>
</evidence>
<dbReference type="InterPro" id="IPR029787">
    <property type="entry name" value="Nucleotide_cyclase"/>
</dbReference>
<dbReference type="Pfam" id="PF01094">
    <property type="entry name" value="ANF_receptor"/>
    <property type="match status" value="1"/>
</dbReference>
<dbReference type="InterPro" id="IPR001828">
    <property type="entry name" value="ANF_lig-bd_rcpt"/>
</dbReference>
<dbReference type="SUPFAM" id="SSF55073">
    <property type="entry name" value="Nucleotide cyclase"/>
    <property type="match status" value="1"/>
</dbReference>
<evidence type="ECO:0000256" key="17">
    <source>
        <dbReference type="SAM" id="SignalP"/>
    </source>
</evidence>
<dbReference type="Pfam" id="PF00211">
    <property type="entry name" value="Guanylate_cyc"/>
    <property type="match status" value="1"/>
</dbReference>
<evidence type="ECO:0000256" key="13">
    <source>
        <dbReference type="RuleBase" id="RU003431"/>
    </source>
</evidence>
<dbReference type="PANTHER" id="PTHR11920:SF501">
    <property type="entry name" value="GUANYLATE CYCLASE 32E"/>
    <property type="match status" value="1"/>
</dbReference>
<proteinExistence type="inferred from homology"/>
<dbReference type="CDD" id="cd07302">
    <property type="entry name" value="CHD"/>
    <property type="match status" value="1"/>
</dbReference>
<dbReference type="InterPro" id="IPR028082">
    <property type="entry name" value="Peripla_BP_I"/>
</dbReference>
<sequence length="1569" mass="179336">MKILILITLITSLIAEDRSLQEDRNLTILENDEEDNRTTLLVSYLAAVSQFPTDVFDHVENMMASHEVVDLHMFQRFSQCFRTDFEGSMISGALKVAIEEINEDPDLLPSLKLEYLFNNTCGDEKRSTEYFMEHWKKGAKVFIGPEMNCRTEATMAAAQKLPIISFKCRDQTVSDKNRYSTFARTVPAETEITKAFIAFLKHFNWKKFTIIYEKQSTNAELHHAIKLAIEAENERLAQGEEKYNILNVSTIPHPFSEVEKSNIEQIIIDTHPHTRIYLTFGNVRFFRRILLLMGQQGLMSNGEYVLIYLDTDYNWLNVYHAMNNHFFRDTLKVLSESWDVANSSDRDIVNYSKTAFAIIPTPVKLDTPNFLEFWRKANEYLINFGVQPHDTASSIKVNRFACYLYDAVMLYAHALNELIEENLAINKTVEEAISDGEAIIKKIIGRKYSSMQGFDMRINQNGDAEGNYTLLSLQHVEPVTNPDAPDYYPLNRALTISADFIEDEEDPERSKLRFSKEIQWPNDMKPRDEPECGFYGQKCINEPNWKLRLFVMCISFGILVIAAITGFIMYRNRKFERELCMIWKIDPREIEKIVQCNASTNSLFVVDGSRTSLLHRDDLITEKRWSGLRGVALHKGAIVAIKEMRYSRKPKEITRATKLEMKIMRQLHHDNVNSFMGIIICPASICVVREFCAKSSLMDILRNRDLKLDNLFIASFVEDLIKGMIYLHESELRFHGNLKSTNCLITSRWALQVADFGLHEIRDGQEWDSPELLWESYLWTAPELLRESEFVHAVKGTQKGDVYSFGIILHEMITRQGPFQLIENPHSTAEEVVRRVAEGKGMYRPSLENLDCQNYVIDTMTLCWSEMPEHRPDFRNAIRHKLKNMFSGIYKRNIMDHMMVMMEKYQNQLEDLVEERTAELREEKKRTENLLQRMLPISVAQQLLMGKDVVPESFPSVTIYFSDIVGFTSISAESTPMEVVNFLNKLYTLFDSIIKQYDVYKVETIGDAYMVVSGVPTNKSESYHAEQIGMMALHLLAAVENFHIPHRPDDQLKLRIGLHTGSCVAGVVGKTMPRYCLFGDTVNTASRMESHGLPLKIHCSEQTKDALCTVEGFLLEERGILPIKGRGLMRTFYLIGRDGYDFEPDDDSTFSDDQLAPEIFPRPSMRNKIGSTWTVNKGSCLSLQKDTTASTSFLKRLVERATARTPLTFLSNNNGPNAINEQILSSNVSPAENRNRKIPTASPKRDIGSILENVDENFPMLDDIPKNRFVGSPSHLIHSSTNSLHSSLLAPQMNTSDDIFSNFNGCAIRKRSASLPDAEMLHATHIHQSFLDSLPCQYSDRNLASSRSRNSTPSSLLGFSGTVQRKNAIVSSYYQNAEALDNALAWNEFEYVVERSKDDLINVPRKRSLSYGDNIDHSRNRVNDDNESFCDGCPRNPGQTPELPLTTPPLDRKKRFRKDHDRESALSLQYMPYSEVLAKKSLWHPSLRDRSPGASFNRFWRRITRPTPSLSGVEAGRNFTATRTTSNGLINPTKPVLLSNLRKSAMDDSLDKLLEESDVVTPTNDTANV</sequence>
<dbReference type="PROSITE" id="PS00452">
    <property type="entry name" value="GUANYLATE_CYCLASE_1"/>
    <property type="match status" value="1"/>
</dbReference>
<comment type="catalytic activity">
    <reaction evidence="1 13">
        <text>GTP = 3',5'-cyclic GMP + diphosphate</text>
        <dbReference type="Rhea" id="RHEA:13665"/>
        <dbReference type="ChEBI" id="CHEBI:33019"/>
        <dbReference type="ChEBI" id="CHEBI:37565"/>
        <dbReference type="ChEBI" id="CHEBI:57746"/>
        <dbReference type="EC" id="4.6.1.2"/>
    </reaction>
</comment>
<evidence type="ECO:0000256" key="7">
    <source>
        <dbReference type="ARBA" id="ARBA00023136"/>
    </source>
</evidence>
<dbReference type="GO" id="GO:0004383">
    <property type="term" value="F:guanylate cyclase activity"/>
    <property type="evidence" value="ECO:0007669"/>
    <property type="project" value="UniProtKB-EC"/>
</dbReference>
<dbReference type="Gene3D" id="6.10.250.780">
    <property type="match status" value="1"/>
</dbReference>
<dbReference type="SMART" id="SM00044">
    <property type="entry name" value="CYCc"/>
    <property type="match status" value="1"/>
</dbReference>
<evidence type="ECO:0000256" key="9">
    <source>
        <dbReference type="ARBA" id="ARBA00023180"/>
    </source>
</evidence>
<feature type="domain" description="Guanylate cyclase" evidence="19">
    <location>
        <begin position="958"/>
        <end position="1089"/>
    </location>
</feature>
<keyword evidence="5" id="KW-0547">Nucleotide-binding</keyword>
<comment type="similarity">
    <text evidence="12">Belongs to the adenylyl cyclase class-4/guanylyl cyclase family.</text>
</comment>
<evidence type="ECO:0000259" key="19">
    <source>
        <dbReference type="PROSITE" id="PS50125"/>
    </source>
</evidence>
<evidence type="ECO:0000256" key="5">
    <source>
        <dbReference type="ARBA" id="ARBA00022741"/>
    </source>
</evidence>